<dbReference type="GO" id="GO:0005829">
    <property type="term" value="C:cytosol"/>
    <property type="evidence" value="ECO:0007669"/>
    <property type="project" value="TreeGrafter"/>
</dbReference>
<evidence type="ECO:0000256" key="3">
    <source>
        <dbReference type="ARBA" id="ARBA00023295"/>
    </source>
</evidence>
<dbReference type="PANTHER" id="PTHR12304:SF56">
    <property type="entry name" value="HYDROLASE, PUTATIVE (AFU_ORTHOLOGUE AFUA_1G11790)-RELATED"/>
    <property type="match status" value="1"/>
</dbReference>
<dbReference type="Proteomes" id="UP000799439">
    <property type="component" value="Unassembled WGS sequence"/>
</dbReference>
<evidence type="ECO:0000313" key="6">
    <source>
        <dbReference type="EMBL" id="KAF2156458.1"/>
    </source>
</evidence>
<dbReference type="InterPro" id="IPR036452">
    <property type="entry name" value="Ribo_hydro-like"/>
</dbReference>
<evidence type="ECO:0000256" key="4">
    <source>
        <dbReference type="SAM" id="MobiDB-lite"/>
    </source>
</evidence>
<dbReference type="EMBL" id="ML996082">
    <property type="protein sequence ID" value="KAF2156458.1"/>
    <property type="molecule type" value="Genomic_DNA"/>
</dbReference>
<keyword evidence="7" id="KW-1185">Reference proteome</keyword>
<keyword evidence="3" id="KW-0326">Glycosidase</keyword>
<keyword evidence="2 6" id="KW-0378">Hydrolase</keyword>
<feature type="region of interest" description="Disordered" evidence="4">
    <location>
        <begin position="403"/>
        <end position="422"/>
    </location>
</feature>
<dbReference type="InterPro" id="IPR001910">
    <property type="entry name" value="Inosine/uridine_hydrolase_dom"/>
</dbReference>
<dbReference type="PANTHER" id="PTHR12304">
    <property type="entry name" value="INOSINE-URIDINE PREFERRING NUCLEOSIDE HYDROLASE"/>
    <property type="match status" value="1"/>
</dbReference>
<feature type="domain" description="Inosine/uridine-preferring nucleoside hydrolase" evidence="5">
    <location>
        <begin position="21"/>
        <end position="407"/>
    </location>
</feature>
<feature type="region of interest" description="Disordered" evidence="4">
    <location>
        <begin position="260"/>
        <end position="284"/>
    </location>
</feature>
<comment type="similarity">
    <text evidence="1">Belongs to the IUNH family.</text>
</comment>
<accession>A0A9P4J6W2</accession>
<evidence type="ECO:0000259" key="5">
    <source>
        <dbReference type="Pfam" id="PF01156"/>
    </source>
</evidence>
<organism evidence="6 7">
    <name type="scientific">Myriangium duriaei CBS 260.36</name>
    <dbReference type="NCBI Taxonomy" id="1168546"/>
    <lineage>
        <taxon>Eukaryota</taxon>
        <taxon>Fungi</taxon>
        <taxon>Dikarya</taxon>
        <taxon>Ascomycota</taxon>
        <taxon>Pezizomycotina</taxon>
        <taxon>Dothideomycetes</taxon>
        <taxon>Dothideomycetidae</taxon>
        <taxon>Myriangiales</taxon>
        <taxon>Myriangiaceae</taxon>
        <taxon>Myriangium</taxon>
    </lineage>
</organism>
<dbReference type="GO" id="GO:0006152">
    <property type="term" value="P:purine nucleoside catabolic process"/>
    <property type="evidence" value="ECO:0007669"/>
    <property type="project" value="TreeGrafter"/>
</dbReference>
<dbReference type="AlphaFoldDB" id="A0A9P4J6W2"/>
<sequence length="455" mass="50286">MPNLTAPIHTPKPNSGPRRKIIIDTDPGVDDVLAMLLALSSEPEEVEILLISLTYGNVEVDKCLRNVVHMFHHIHEEIRFREGRGLPAGFGTLRASRPLVAIGAEKPLADDILMADYFHGRDGLGGIDQSHPHLAPDEAWHSLFDRTSGKSSQEDAAIREELQDEDRLFRPSQRPAHEEILRLLAEHGEDEITLVAVGPMTNTALAAAKDPKTFLKVREVVVMGGCVGVPGNITPVAEFNTLADAYAAARVYALTSLVPKSTMPPVPPKPKGDHSEGGPPPFLSAYPEDLPRQLKLTLVPLDITSQHLLTREFFTKSVEPLKSKGSPLATWVDAFVSSTFRKVESLREGAEGESVALEMHDPLCIWYCLRAKDLGWQVYEDEDLRVETSGQWTRGMCVVDQRDRRRRESDDGEAEPVGDSGNWLSNKAGNRLRRLVVTPGKDAFAEDLLRRIFGA</sequence>
<dbReference type="SUPFAM" id="SSF53590">
    <property type="entry name" value="Nucleoside hydrolase"/>
    <property type="match status" value="1"/>
</dbReference>
<dbReference type="OrthoDB" id="5783963at2759"/>
<evidence type="ECO:0000256" key="1">
    <source>
        <dbReference type="ARBA" id="ARBA00009176"/>
    </source>
</evidence>
<reference evidence="6" key="1">
    <citation type="journal article" date="2020" name="Stud. Mycol.">
        <title>101 Dothideomycetes genomes: a test case for predicting lifestyles and emergence of pathogens.</title>
        <authorList>
            <person name="Haridas S."/>
            <person name="Albert R."/>
            <person name="Binder M."/>
            <person name="Bloem J."/>
            <person name="Labutti K."/>
            <person name="Salamov A."/>
            <person name="Andreopoulos B."/>
            <person name="Baker S."/>
            <person name="Barry K."/>
            <person name="Bills G."/>
            <person name="Bluhm B."/>
            <person name="Cannon C."/>
            <person name="Castanera R."/>
            <person name="Culley D."/>
            <person name="Daum C."/>
            <person name="Ezra D."/>
            <person name="Gonzalez J."/>
            <person name="Henrissat B."/>
            <person name="Kuo A."/>
            <person name="Liang C."/>
            <person name="Lipzen A."/>
            <person name="Lutzoni F."/>
            <person name="Magnuson J."/>
            <person name="Mondo S."/>
            <person name="Nolan M."/>
            <person name="Ohm R."/>
            <person name="Pangilinan J."/>
            <person name="Park H.-J."/>
            <person name="Ramirez L."/>
            <person name="Alfaro M."/>
            <person name="Sun H."/>
            <person name="Tritt A."/>
            <person name="Yoshinaga Y."/>
            <person name="Zwiers L.-H."/>
            <person name="Turgeon B."/>
            <person name="Goodwin S."/>
            <person name="Spatafora J."/>
            <person name="Crous P."/>
            <person name="Grigoriev I."/>
        </authorList>
    </citation>
    <scope>NUCLEOTIDE SEQUENCE</scope>
    <source>
        <strain evidence="6">CBS 260.36</strain>
    </source>
</reference>
<name>A0A9P4J6W2_9PEZI</name>
<protein>
    <submittedName>
        <fullName evidence="6">Nucleoside hydrolase</fullName>
    </submittedName>
</protein>
<dbReference type="InterPro" id="IPR023186">
    <property type="entry name" value="IUNH"/>
</dbReference>
<evidence type="ECO:0000313" key="7">
    <source>
        <dbReference type="Proteomes" id="UP000799439"/>
    </source>
</evidence>
<dbReference type="Gene3D" id="3.90.245.10">
    <property type="entry name" value="Ribonucleoside hydrolase-like"/>
    <property type="match status" value="1"/>
</dbReference>
<proteinExistence type="inferred from homology"/>
<evidence type="ECO:0000256" key="2">
    <source>
        <dbReference type="ARBA" id="ARBA00022801"/>
    </source>
</evidence>
<dbReference type="Pfam" id="PF01156">
    <property type="entry name" value="IU_nuc_hydro"/>
    <property type="match status" value="1"/>
</dbReference>
<dbReference type="GO" id="GO:0008477">
    <property type="term" value="F:purine nucleosidase activity"/>
    <property type="evidence" value="ECO:0007669"/>
    <property type="project" value="TreeGrafter"/>
</dbReference>
<gene>
    <name evidence="6" type="ORF">K461DRAFT_326600</name>
</gene>
<comment type="caution">
    <text evidence="6">The sequence shown here is derived from an EMBL/GenBank/DDBJ whole genome shotgun (WGS) entry which is preliminary data.</text>
</comment>